<feature type="transmembrane region" description="Helical" evidence="9">
    <location>
        <begin position="222"/>
        <end position="240"/>
    </location>
</feature>
<evidence type="ECO:0000256" key="1">
    <source>
        <dbReference type="ARBA" id="ARBA00004651"/>
    </source>
</evidence>
<evidence type="ECO:0000256" key="8">
    <source>
        <dbReference type="SAM" id="MobiDB-lite"/>
    </source>
</evidence>
<keyword evidence="2" id="KW-0813">Transport</keyword>
<dbReference type="PROSITE" id="PS50850">
    <property type="entry name" value="MFS"/>
    <property type="match status" value="1"/>
</dbReference>
<proteinExistence type="predicted"/>
<dbReference type="PANTHER" id="PTHR42718">
    <property type="entry name" value="MAJOR FACILITATOR SUPERFAMILY MULTIDRUG TRANSPORTER MFSC"/>
    <property type="match status" value="1"/>
</dbReference>
<dbReference type="PRINTS" id="PR01036">
    <property type="entry name" value="TCRTETB"/>
</dbReference>
<dbReference type="RefSeq" id="WP_189110204.1">
    <property type="nucleotide sequence ID" value="NZ_BMMV01000020.1"/>
</dbReference>
<keyword evidence="12" id="KW-1185">Reference proteome</keyword>
<comment type="subcellular location">
    <subcellularLocation>
        <location evidence="1">Cell membrane</location>
        <topology evidence="1">Multi-pass membrane protein</topology>
    </subcellularLocation>
</comment>
<dbReference type="EMBL" id="BMMV01000020">
    <property type="protein sequence ID" value="GGK15513.1"/>
    <property type="molecule type" value="Genomic_DNA"/>
</dbReference>
<keyword evidence="5 9" id="KW-1133">Transmembrane helix</keyword>
<evidence type="ECO:0000256" key="6">
    <source>
        <dbReference type="ARBA" id="ARBA00023136"/>
    </source>
</evidence>
<evidence type="ECO:0000256" key="2">
    <source>
        <dbReference type="ARBA" id="ARBA00022448"/>
    </source>
</evidence>
<feature type="transmembrane region" description="Helical" evidence="9">
    <location>
        <begin position="325"/>
        <end position="342"/>
    </location>
</feature>
<keyword evidence="6 9" id="KW-0472">Membrane</keyword>
<accession>A0ABQ2EKH8</accession>
<feature type="transmembrane region" description="Helical" evidence="9">
    <location>
        <begin position="260"/>
        <end position="280"/>
    </location>
</feature>
<feature type="region of interest" description="Disordered" evidence="8">
    <location>
        <begin position="491"/>
        <end position="517"/>
    </location>
</feature>
<dbReference type="InterPro" id="IPR036259">
    <property type="entry name" value="MFS_trans_sf"/>
</dbReference>
<feature type="transmembrane region" description="Helical" evidence="9">
    <location>
        <begin position="97"/>
        <end position="119"/>
    </location>
</feature>
<dbReference type="CDD" id="cd17321">
    <property type="entry name" value="MFS_MMR_MDR_like"/>
    <property type="match status" value="1"/>
</dbReference>
<evidence type="ECO:0000256" key="3">
    <source>
        <dbReference type="ARBA" id="ARBA00022475"/>
    </source>
</evidence>
<feature type="transmembrane region" description="Helical" evidence="9">
    <location>
        <begin position="390"/>
        <end position="415"/>
    </location>
</feature>
<evidence type="ECO:0000313" key="11">
    <source>
        <dbReference type="EMBL" id="GGK15513.1"/>
    </source>
</evidence>
<feature type="transmembrane region" description="Helical" evidence="9">
    <location>
        <begin position="49"/>
        <end position="66"/>
    </location>
</feature>
<dbReference type="Gene3D" id="1.20.1250.20">
    <property type="entry name" value="MFS general substrate transporter like domains"/>
    <property type="match status" value="1"/>
</dbReference>
<feature type="domain" description="Major facilitator superfamily (MFS) profile" evidence="10">
    <location>
        <begin position="7"/>
        <end position="488"/>
    </location>
</feature>
<feature type="transmembrane region" description="Helical" evidence="9">
    <location>
        <begin position="73"/>
        <end position="91"/>
    </location>
</feature>
<sequence>MARRWWALGALVASMLVLAFDLTILNVALPTMAARLDATTGQQQWMADAYIVACAALMLPAGLLGDRFGRRRTLVAGLTVFLAGSVLGALADTVQLVIGARTLMGIGAALVMPLALAVLPSVFDTDERPKAVATLTAAAAAGLPLGPIVGGWMLDHFWWGSIFALNIPMVVIGIAACVFLLPESRDPAAPEVDAASTAMSAVGLAALIFGIIEVPVRGWGDPLVVVAFAAAAVLLTALVLRERTSARPMLDMGLLGDRRFLLNALTATLGMFTLAGLMFILPPYLQAVLGNDALDTGLRMLPLMGGLMVAAKLSGPVVRRFGPRPVISAGLIVLAFATILGSRTSVDSDYTFTALWLSVAGLGFGFTVVPAMDTALAVLPVDRAGSGSGLLLTVRQVGSAVGIALLGSLLAAVYAGRLDNSGLPAAAADTAGDSVVAAHLIADRIGDEGLTAAANSAFVQGMSTALLVSGVAALVAALLVAALLPNRPVHAAPGTGKETRDGAGTDVVGGAPADARQ</sequence>
<evidence type="ECO:0000256" key="7">
    <source>
        <dbReference type="ARBA" id="ARBA00023251"/>
    </source>
</evidence>
<comment type="caution">
    <text evidence="11">The sequence shown here is derived from an EMBL/GenBank/DDBJ whole genome shotgun (WGS) entry which is preliminary data.</text>
</comment>
<dbReference type="Pfam" id="PF07690">
    <property type="entry name" value="MFS_1"/>
    <property type="match status" value="1"/>
</dbReference>
<keyword evidence="3" id="KW-1003">Cell membrane</keyword>
<dbReference type="SUPFAM" id="SSF103473">
    <property type="entry name" value="MFS general substrate transporter"/>
    <property type="match status" value="1"/>
</dbReference>
<dbReference type="InterPro" id="IPR020846">
    <property type="entry name" value="MFS_dom"/>
</dbReference>
<feature type="transmembrane region" description="Helical" evidence="9">
    <location>
        <begin position="131"/>
        <end position="152"/>
    </location>
</feature>
<evidence type="ECO:0000256" key="4">
    <source>
        <dbReference type="ARBA" id="ARBA00022692"/>
    </source>
</evidence>
<dbReference type="Proteomes" id="UP000660265">
    <property type="component" value="Unassembled WGS sequence"/>
</dbReference>
<keyword evidence="4 9" id="KW-0812">Transmembrane</keyword>
<dbReference type="Gene3D" id="1.20.1720.10">
    <property type="entry name" value="Multidrug resistance protein D"/>
    <property type="match status" value="1"/>
</dbReference>
<feature type="transmembrane region" description="Helical" evidence="9">
    <location>
        <begin position="158"/>
        <end position="182"/>
    </location>
</feature>
<gene>
    <name evidence="11" type="ORF">GCM10011583_54300</name>
</gene>
<protein>
    <submittedName>
        <fullName evidence="11">MFS transporter</fullName>
    </submittedName>
</protein>
<dbReference type="InterPro" id="IPR004638">
    <property type="entry name" value="EmrB-like"/>
</dbReference>
<dbReference type="PANTHER" id="PTHR42718:SF42">
    <property type="entry name" value="EXPORT PROTEIN"/>
    <property type="match status" value="1"/>
</dbReference>
<evidence type="ECO:0000256" key="9">
    <source>
        <dbReference type="SAM" id="Phobius"/>
    </source>
</evidence>
<dbReference type="NCBIfam" id="TIGR00711">
    <property type="entry name" value="efflux_EmrB"/>
    <property type="match status" value="1"/>
</dbReference>
<feature type="transmembrane region" description="Helical" evidence="9">
    <location>
        <begin position="354"/>
        <end position="378"/>
    </location>
</feature>
<evidence type="ECO:0000256" key="5">
    <source>
        <dbReference type="ARBA" id="ARBA00022989"/>
    </source>
</evidence>
<feature type="transmembrane region" description="Helical" evidence="9">
    <location>
        <begin position="300"/>
        <end position="318"/>
    </location>
</feature>
<evidence type="ECO:0000259" key="10">
    <source>
        <dbReference type="PROSITE" id="PS50850"/>
    </source>
</evidence>
<feature type="transmembrane region" description="Helical" evidence="9">
    <location>
        <begin position="194"/>
        <end position="216"/>
    </location>
</feature>
<dbReference type="InterPro" id="IPR011701">
    <property type="entry name" value="MFS"/>
</dbReference>
<organism evidence="11 12">
    <name type="scientific">Streptomyces camponoticapitis</name>
    <dbReference type="NCBI Taxonomy" id="1616125"/>
    <lineage>
        <taxon>Bacteria</taxon>
        <taxon>Bacillati</taxon>
        <taxon>Actinomycetota</taxon>
        <taxon>Actinomycetes</taxon>
        <taxon>Kitasatosporales</taxon>
        <taxon>Streptomycetaceae</taxon>
        <taxon>Streptomyces</taxon>
    </lineage>
</organism>
<evidence type="ECO:0000313" key="12">
    <source>
        <dbReference type="Proteomes" id="UP000660265"/>
    </source>
</evidence>
<name>A0ABQ2EKH8_9ACTN</name>
<keyword evidence="7" id="KW-0046">Antibiotic resistance</keyword>
<reference evidence="12" key="1">
    <citation type="journal article" date="2019" name="Int. J. Syst. Evol. Microbiol.">
        <title>The Global Catalogue of Microorganisms (GCM) 10K type strain sequencing project: providing services to taxonomists for standard genome sequencing and annotation.</title>
        <authorList>
            <consortium name="The Broad Institute Genomics Platform"/>
            <consortium name="The Broad Institute Genome Sequencing Center for Infectious Disease"/>
            <person name="Wu L."/>
            <person name="Ma J."/>
        </authorList>
    </citation>
    <scope>NUCLEOTIDE SEQUENCE [LARGE SCALE GENOMIC DNA]</scope>
    <source>
        <strain evidence="12">CGMCC 4.7275</strain>
    </source>
</reference>
<feature type="transmembrane region" description="Helical" evidence="9">
    <location>
        <begin position="465"/>
        <end position="484"/>
    </location>
</feature>